<keyword evidence="4 6" id="KW-0460">Magnesium</keyword>
<dbReference type="InterPro" id="IPR005000">
    <property type="entry name" value="Aldolase/citrate-lyase_domain"/>
</dbReference>
<organism evidence="8 9">
    <name type="scientific">Oceaniovalibus guishaninsula JLT2003</name>
    <dbReference type="NCBI Taxonomy" id="1231392"/>
    <lineage>
        <taxon>Bacteria</taxon>
        <taxon>Pseudomonadati</taxon>
        <taxon>Pseudomonadota</taxon>
        <taxon>Alphaproteobacteria</taxon>
        <taxon>Rhodobacterales</taxon>
        <taxon>Roseobacteraceae</taxon>
        <taxon>Oceaniovalibus</taxon>
    </lineage>
</organism>
<evidence type="ECO:0000313" key="8">
    <source>
        <dbReference type="EMBL" id="EKE45591.1"/>
    </source>
</evidence>
<dbReference type="STRING" id="1231392.OCGS_0208"/>
<evidence type="ECO:0000256" key="1">
    <source>
        <dbReference type="ARBA" id="ARBA00001946"/>
    </source>
</evidence>
<comment type="caution">
    <text evidence="8">The sequence shown here is derived from an EMBL/GenBank/DDBJ whole genome shotgun (WGS) entry which is preliminary data.</text>
</comment>
<feature type="domain" description="HpcH/HpaI aldolase/citrate lyase" evidence="7">
    <location>
        <begin position="9"/>
        <end position="225"/>
    </location>
</feature>
<sequence length="293" mass="30468">MNDDARAVRSVLYIPGDKPRAMDKARGLNADALIFDLEDAVAVDAKADGREGIVAALSQGGFRAMRLVRVNAADTEWADADLDAILSLPADALPDAILLPKVNGADDIAALARRLDGIDGAGSVAIWAMIETARGVLNAASIADAPGMGGFVVGTNDLAAELGCRPGQDRMALMTALQLCVLAARAGGIPCIDGVYNAFKDEDGLRTESAQGRDLGMDGKSLIHPAQVDPVNAVFSPSEDEIALARRHIAAWTEAERDRKGIAVVDGRIVENLHVAAARGVLARAGLSEGNAS</sequence>
<dbReference type="Proteomes" id="UP000006765">
    <property type="component" value="Unassembled WGS sequence"/>
</dbReference>
<feature type="binding site" evidence="5">
    <location>
        <position position="131"/>
    </location>
    <ligand>
        <name>substrate</name>
    </ligand>
</feature>
<keyword evidence="9" id="KW-1185">Reference proteome</keyword>
<feature type="binding site" evidence="5">
    <location>
        <position position="69"/>
    </location>
    <ligand>
        <name>substrate</name>
    </ligand>
</feature>
<evidence type="ECO:0000313" key="9">
    <source>
        <dbReference type="Proteomes" id="UP000006765"/>
    </source>
</evidence>
<dbReference type="GO" id="GO:0006107">
    <property type="term" value="P:oxaloacetate metabolic process"/>
    <property type="evidence" value="ECO:0007669"/>
    <property type="project" value="TreeGrafter"/>
</dbReference>
<reference evidence="8 9" key="1">
    <citation type="journal article" date="2012" name="J. Bacteriol.">
        <title>Draft Genome Sequence of Oceaniovalibus guishaninsula JLT2003T.</title>
        <authorList>
            <person name="Tang K."/>
            <person name="Liu K."/>
            <person name="Jiao N."/>
        </authorList>
    </citation>
    <scope>NUCLEOTIDE SEQUENCE [LARGE SCALE GENOMIC DNA]</scope>
    <source>
        <strain evidence="8 9">JLT2003</strain>
    </source>
</reference>
<keyword evidence="3 6" id="KW-0479">Metal-binding</keyword>
<evidence type="ECO:0000256" key="3">
    <source>
        <dbReference type="ARBA" id="ARBA00022723"/>
    </source>
</evidence>
<dbReference type="PIRSF" id="PIRSF015582">
    <property type="entry name" value="Cit_lyase_B"/>
    <property type="match status" value="1"/>
</dbReference>
<evidence type="ECO:0000259" key="7">
    <source>
        <dbReference type="Pfam" id="PF03328"/>
    </source>
</evidence>
<dbReference type="InterPro" id="IPR011206">
    <property type="entry name" value="Citrate_lyase_beta/mcl1/mcl2"/>
</dbReference>
<accession>K2GSR9</accession>
<dbReference type="PATRIC" id="fig|1231392.3.peg.209"/>
<dbReference type="GO" id="GO:0016829">
    <property type="term" value="F:lyase activity"/>
    <property type="evidence" value="ECO:0007669"/>
    <property type="project" value="UniProtKB-KW"/>
</dbReference>
<dbReference type="Gene3D" id="3.20.20.60">
    <property type="entry name" value="Phosphoenolpyruvate-binding domains"/>
    <property type="match status" value="1"/>
</dbReference>
<dbReference type="PANTHER" id="PTHR32308:SF10">
    <property type="entry name" value="CITRATE LYASE SUBUNIT BETA"/>
    <property type="match status" value="1"/>
</dbReference>
<dbReference type="InterPro" id="IPR015813">
    <property type="entry name" value="Pyrv/PenolPyrv_kinase-like_dom"/>
</dbReference>
<comment type="cofactor">
    <cofactor evidence="1">
        <name>Mg(2+)</name>
        <dbReference type="ChEBI" id="CHEBI:18420"/>
    </cofactor>
</comment>
<comment type="similarity">
    <text evidence="2">Belongs to the HpcH/HpaI aldolase family.</text>
</comment>
<name>K2GSR9_9RHOB</name>
<dbReference type="EMBL" id="AMGO01000006">
    <property type="protein sequence ID" value="EKE45591.1"/>
    <property type="molecule type" value="Genomic_DNA"/>
</dbReference>
<dbReference type="Pfam" id="PF03328">
    <property type="entry name" value="HpcH_HpaI"/>
    <property type="match status" value="1"/>
</dbReference>
<evidence type="ECO:0000256" key="2">
    <source>
        <dbReference type="ARBA" id="ARBA00005568"/>
    </source>
</evidence>
<dbReference type="RefSeq" id="WP_007425361.1">
    <property type="nucleotide sequence ID" value="NZ_AMGO01000006.1"/>
</dbReference>
<feature type="binding site" evidence="6">
    <location>
        <position position="157"/>
    </location>
    <ligand>
        <name>Mg(2+)</name>
        <dbReference type="ChEBI" id="CHEBI:18420"/>
    </ligand>
</feature>
<evidence type="ECO:0000256" key="5">
    <source>
        <dbReference type="PIRSR" id="PIRSR015582-1"/>
    </source>
</evidence>
<feature type="binding site" evidence="6">
    <location>
        <position position="131"/>
    </location>
    <ligand>
        <name>Mg(2+)</name>
        <dbReference type="ChEBI" id="CHEBI:18420"/>
    </ligand>
</feature>
<dbReference type="PANTHER" id="PTHR32308">
    <property type="entry name" value="LYASE BETA SUBUNIT, PUTATIVE (AFU_ORTHOLOGUE AFUA_4G13030)-RELATED"/>
    <property type="match status" value="1"/>
</dbReference>
<dbReference type="InterPro" id="IPR040442">
    <property type="entry name" value="Pyrv_kinase-like_dom_sf"/>
</dbReference>
<protein>
    <submittedName>
        <fullName evidence="8">Putative citrate lyase beta chain</fullName>
    </submittedName>
</protein>
<dbReference type="OrthoDB" id="9800547at2"/>
<evidence type="ECO:0000256" key="4">
    <source>
        <dbReference type="ARBA" id="ARBA00022842"/>
    </source>
</evidence>
<dbReference type="SUPFAM" id="SSF51621">
    <property type="entry name" value="Phosphoenolpyruvate/pyruvate domain"/>
    <property type="match status" value="1"/>
</dbReference>
<gene>
    <name evidence="8" type="ORF">OCGS_0208</name>
</gene>
<dbReference type="GO" id="GO:0000287">
    <property type="term" value="F:magnesium ion binding"/>
    <property type="evidence" value="ECO:0007669"/>
    <property type="project" value="TreeGrafter"/>
</dbReference>
<dbReference type="AlphaFoldDB" id="K2GSR9"/>
<keyword evidence="8" id="KW-0456">Lyase</keyword>
<dbReference type="eggNOG" id="COG2301">
    <property type="taxonomic scope" value="Bacteria"/>
</dbReference>
<proteinExistence type="inferred from homology"/>
<evidence type="ECO:0000256" key="6">
    <source>
        <dbReference type="PIRSR" id="PIRSR015582-2"/>
    </source>
</evidence>